<dbReference type="SUPFAM" id="SSF56219">
    <property type="entry name" value="DNase I-like"/>
    <property type="match status" value="1"/>
</dbReference>
<dbReference type="GO" id="GO:0006506">
    <property type="term" value="P:GPI anchor biosynthetic process"/>
    <property type="evidence" value="ECO:0007669"/>
    <property type="project" value="TreeGrafter"/>
</dbReference>
<keyword evidence="2" id="KW-0255">Endonuclease</keyword>
<evidence type="ECO:0000259" key="1">
    <source>
        <dbReference type="Pfam" id="PF03372"/>
    </source>
</evidence>
<gene>
    <name evidence="2" type="ORF">EV214_101330</name>
</gene>
<proteinExistence type="predicted"/>
<keyword evidence="3" id="KW-1185">Reference proteome</keyword>
<dbReference type="InterPro" id="IPR051916">
    <property type="entry name" value="GPI-anchor_lipid_remodeler"/>
</dbReference>
<dbReference type="InterPro" id="IPR005135">
    <property type="entry name" value="Endo/exonuclease/phosphatase"/>
</dbReference>
<accession>A0A4R2KZG8</accession>
<evidence type="ECO:0000313" key="2">
    <source>
        <dbReference type="EMBL" id="TCO80091.1"/>
    </source>
</evidence>
<dbReference type="Proteomes" id="UP000294919">
    <property type="component" value="Unassembled WGS sequence"/>
</dbReference>
<keyword evidence="2" id="KW-0540">Nuclease</keyword>
<keyword evidence="2" id="KW-0378">Hydrolase</keyword>
<dbReference type="GO" id="GO:0016020">
    <property type="term" value="C:membrane"/>
    <property type="evidence" value="ECO:0007669"/>
    <property type="project" value="GOC"/>
</dbReference>
<dbReference type="EMBL" id="SLWV01000001">
    <property type="protein sequence ID" value="TCO80091.1"/>
    <property type="molecule type" value="Genomic_DNA"/>
</dbReference>
<dbReference type="RefSeq" id="WP_132242005.1">
    <property type="nucleotide sequence ID" value="NZ_SLWV01000001.1"/>
</dbReference>
<dbReference type="PANTHER" id="PTHR14859">
    <property type="entry name" value="CALCOFLUOR WHITE HYPERSENSITIVE PROTEIN PRECURSOR"/>
    <property type="match status" value="1"/>
</dbReference>
<dbReference type="AlphaFoldDB" id="A0A4R2KZG8"/>
<comment type="caution">
    <text evidence="2">The sequence shown here is derived from an EMBL/GenBank/DDBJ whole genome shotgun (WGS) entry which is preliminary data.</text>
</comment>
<feature type="domain" description="Endonuclease/exonuclease/phosphatase" evidence="1">
    <location>
        <begin position="11"/>
        <end position="216"/>
    </location>
</feature>
<dbReference type="GO" id="GO:0004527">
    <property type="term" value="F:exonuclease activity"/>
    <property type="evidence" value="ECO:0007669"/>
    <property type="project" value="UniProtKB-KW"/>
</dbReference>
<keyword evidence="2" id="KW-0269">Exonuclease</keyword>
<reference evidence="2 3" key="1">
    <citation type="submission" date="2019-03" db="EMBL/GenBank/DDBJ databases">
        <title>Genomic Encyclopedia of Type Strains, Phase IV (KMG-IV): sequencing the most valuable type-strain genomes for metagenomic binning, comparative biology and taxonomic classification.</title>
        <authorList>
            <person name="Goeker M."/>
        </authorList>
    </citation>
    <scope>NUCLEOTIDE SEQUENCE [LARGE SCALE GENOMIC DNA]</scope>
    <source>
        <strain evidence="2 3">DSM 102940</strain>
    </source>
</reference>
<name>A0A4R2KZG8_9FIRM</name>
<dbReference type="PANTHER" id="PTHR14859:SF1">
    <property type="entry name" value="PGAP2-INTERACTING PROTEIN"/>
    <property type="match status" value="1"/>
</dbReference>
<organism evidence="2 3">
    <name type="scientific">Marinisporobacter balticus</name>
    <dbReference type="NCBI Taxonomy" id="2018667"/>
    <lineage>
        <taxon>Bacteria</taxon>
        <taxon>Bacillati</taxon>
        <taxon>Bacillota</taxon>
        <taxon>Clostridia</taxon>
        <taxon>Peptostreptococcales</taxon>
        <taxon>Thermotaleaceae</taxon>
        <taxon>Marinisporobacter</taxon>
    </lineage>
</organism>
<dbReference type="Gene3D" id="3.60.10.10">
    <property type="entry name" value="Endonuclease/exonuclease/phosphatase"/>
    <property type="match status" value="1"/>
</dbReference>
<dbReference type="InterPro" id="IPR036691">
    <property type="entry name" value="Endo/exonu/phosph_ase_sf"/>
</dbReference>
<dbReference type="OrthoDB" id="9793162at2"/>
<protein>
    <submittedName>
        <fullName evidence="2">Endonuclease/exonuclease/phosphatase family metal-dependent hydrolase</fullName>
    </submittedName>
</protein>
<sequence length="225" mass="25859">MKRDPYFLKVITYNIHSGKNLFMIPQLNKIITFLKNEEAQVIGIQELNENDKRGYQVHKLKNGLHMNDAFAPNVKIGNGYYGVGTFTSFEIMKVNFIPLPSAKEQRGLLHTVLKVGTKELNVLNTHLGLNENKRKSQFKAIEKYIQSIHSPFILMGDFNTTIPKFNTPSMIDTAVNMKKINLPTFRVSQKRIDYVFTSKSIQVHNYQVIPVTMSDHYPVIVEMLI</sequence>
<dbReference type="GO" id="GO:0004519">
    <property type="term" value="F:endonuclease activity"/>
    <property type="evidence" value="ECO:0007669"/>
    <property type="project" value="UniProtKB-KW"/>
</dbReference>
<evidence type="ECO:0000313" key="3">
    <source>
        <dbReference type="Proteomes" id="UP000294919"/>
    </source>
</evidence>
<dbReference type="Pfam" id="PF03372">
    <property type="entry name" value="Exo_endo_phos"/>
    <property type="match status" value="1"/>
</dbReference>